<dbReference type="InterPro" id="IPR008146">
    <property type="entry name" value="Gln_synth_cat_dom"/>
</dbReference>
<organism evidence="9 10">
    <name type="scientific">Paenirhodobacter enshiensis</name>
    <dbReference type="NCBI Taxonomy" id="1105367"/>
    <lineage>
        <taxon>Bacteria</taxon>
        <taxon>Pseudomonadati</taxon>
        <taxon>Pseudomonadota</taxon>
        <taxon>Alphaproteobacteria</taxon>
        <taxon>Rhodobacterales</taxon>
        <taxon>Rhodobacter group</taxon>
        <taxon>Paenirhodobacter</taxon>
    </lineage>
</organism>
<comment type="similarity">
    <text evidence="3 5 6">Belongs to the glutamine synthetase family.</text>
</comment>
<comment type="function">
    <text evidence="2">Catalyzes the ATP-dependent biosynthesis of glutamine from glutamate and ammonia.</text>
</comment>
<accession>A0A086XVR9</accession>
<keyword evidence="10" id="KW-1185">Reference proteome</keyword>
<evidence type="ECO:0000256" key="3">
    <source>
        <dbReference type="ARBA" id="ARBA00009897"/>
    </source>
</evidence>
<keyword evidence="4" id="KW-0535">Nitrogen fixation</keyword>
<evidence type="ECO:0000256" key="4">
    <source>
        <dbReference type="ARBA" id="ARBA00023231"/>
    </source>
</evidence>
<dbReference type="InterPro" id="IPR008147">
    <property type="entry name" value="Gln_synt_N"/>
</dbReference>
<feature type="domain" description="GS beta-grasp" evidence="7">
    <location>
        <begin position="32"/>
        <end position="126"/>
    </location>
</feature>
<evidence type="ECO:0000259" key="7">
    <source>
        <dbReference type="PROSITE" id="PS51986"/>
    </source>
</evidence>
<dbReference type="GO" id="GO:0004356">
    <property type="term" value="F:glutamine synthetase activity"/>
    <property type="evidence" value="ECO:0007669"/>
    <property type="project" value="InterPro"/>
</dbReference>
<dbReference type="Gene3D" id="3.30.590.10">
    <property type="entry name" value="Glutamine synthetase/guanido kinase, catalytic domain"/>
    <property type="match status" value="1"/>
</dbReference>
<dbReference type="PROSITE" id="PS51987">
    <property type="entry name" value="GS_CATALYTIC"/>
    <property type="match status" value="1"/>
</dbReference>
<proteinExistence type="inferred from homology"/>
<dbReference type="GO" id="GO:0005737">
    <property type="term" value="C:cytoplasm"/>
    <property type="evidence" value="ECO:0007669"/>
    <property type="project" value="TreeGrafter"/>
</dbReference>
<dbReference type="InterPro" id="IPR036651">
    <property type="entry name" value="Gln_synt_N_sf"/>
</dbReference>
<dbReference type="eggNOG" id="COG0174">
    <property type="taxonomic scope" value="Bacteria"/>
</dbReference>
<dbReference type="Gene3D" id="3.10.20.70">
    <property type="entry name" value="Glutamine synthetase, N-terminal domain"/>
    <property type="match status" value="1"/>
</dbReference>
<sequence length="458" mass="51021">MINEPATFDAVPPLRTATPEEAEAFVARLKAEGYDFLRFEMADMAGMSRGKTIPIRHVAGYLKSGLNLYGGTVALDSGSVPVRGSGYNEEMNYQDGVMVADLDTLSPVPWLDRTARVICDTMWYDGTVQLASPRMLLKKMLMIADQMGYKALMGHEYEFYVVDAKTREPLWGNQPIFATIRTHQYPELDDLIRVLQAEGIDIITSNVEHGPGQVEINYAAEIGVTASDTGFRFKNTVKEYLLRRGILATFMTKPYKGKSGSCSHFHISLLDKETGENVFLDKTDPDGMSQVFKSFIQGVLDHTRGAMAIWSPTPNCYRRIRPRTYAPSNISWGIQDRSASVRVKASQDKSTHMEVRVPAAMANPYLIAASAIAGGLLGLLQKRELMPAGQGPKEDDSSYAKLPTEMADALDALEADTALREMLGEEFIKVYMAMKWQEATRLRDEIPAAETDEYFDLY</sequence>
<comment type="cofactor">
    <cofactor evidence="1">
        <name>Mg(2+)</name>
        <dbReference type="ChEBI" id="CHEBI:18420"/>
    </cofactor>
</comment>
<dbReference type="Proteomes" id="UP000028824">
    <property type="component" value="Unassembled WGS sequence"/>
</dbReference>
<evidence type="ECO:0000256" key="5">
    <source>
        <dbReference type="PROSITE-ProRule" id="PRU01330"/>
    </source>
</evidence>
<dbReference type="RefSeq" id="WP_036637561.1">
    <property type="nucleotide sequence ID" value="NZ_JFZB01000016.1"/>
</dbReference>
<dbReference type="PANTHER" id="PTHR43407">
    <property type="entry name" value="GLUTAMINE SYNTHETASE"/>
    <property type="match status" value="1"/>
</dbReference>
<evidence type="ECO:0000256" key="1">
    <source>
        <dbReference type="ARBA" id="ARBA00001946"/>
    </source>
</evidence>
<protein>
    <submittedName>
        <fullName evidence="9">Glutamine synthetase</fullName>
    </submittedName>
</protein>
<comment type="caution">
    <text evidence="9">The sequence shown here is derived from an EMBL/GenBank/DDBJ whole genome shotgun (WGS) entry which is preliminary data.</text>
</comment>
<dbReference type="OrthoDB" id="9807095at2"/>
<evidence type="ECO:0000256" key="6">
    <source>
        <dbReference type="RuleBase" id="RU000384"/>
    </source>
</evidence>
<dbReference type="STRING" id="1105367.CG50_02100"/>
<dbReference type="PROSITE" id="PS51986">
    <property type="entry name" value="GS_BETA_GRASP"/>
    <property type="match status" value="1"/>
</dbReference>
<evidence type="ECO:0000313" key="10">
    <source>
        <dbReference type="Proteomes" id="UP000028824"/>
    </source>
</evidence>
<dbReference type="InterPro" id="IPR014746">
    <property type="entry name" value="Gln_synth/guanido_kin_cat_dom"/>
</dbReference>
<reference evidence="9 10" key="1">
    <citation type="submission" date="2014-03" db="EMBL/GenBank/DDBJ databases">
        <title>Genome of Paenirhodobacter enshiensis DW2-9.</title>
        <authorList>
            <person name="Wang D."/>
            <person name="Wang G."/>
        </authorList>
    </citation>
    <scope>NUCLEOTIDE SEQUENCE [LARGE SCALE GENOMIC DNA]</scope>
    <source>
        <strain evidence="9 10">DW2-9</strain>
    </source>
</reference>
<name>A0A086XVR9_9RHOB</name>
<evidence type="ECO:0000313" key="9">
    <source>
        <dbReference type="EMBL" id="KFI26119.1"/>
    </source>
</evidence>
<dbReference type="Pfam" id="PF00120">
    <property type="entry name" value="Gln-synt_C"/>
    <property type="match status" value="1"/>
</dbReference>
<dbReference type="SMART" id="SM01230">
    <property type="entry name" value="Gln-synt_C"/>
    <property type="match status" value="1"/>
</dbReference>
<feature type="domain" description="GS catalytic" evidence="8">
    <location>
        <begin position="133"/>
        <end position="458"/>
    </location>
</feature>
<dbReference type="EMBL" id="JFZB01000016">
    <property type="protein sequence ID" value="KFI26119.1"/>
    <property type="molecule type" value="Genomic_DNA"/>
</dbReference>
<gene>
    <name evidence="9" type="ORF">CG50_02100</name>
</gene>
<dbReference type="SUPFAM" id="SSF55931">
    <property type="entry name" value="Glutamine synthetase/guanido kinase"/>
    <property type="match status" value="1"/>
</dbReference>
<evidence type="ECO:0000256" key="2">
    <source>
        <dbReference type="ARBA" id="ARBA00003117"/>
    </source>
</evidence>
<dbReference type="PANTHER" id="PTHR43407:SF1">
    <property type="entry name" value="LENGSIN"/>
    <property type="match status" value="1"/>
</dbReference>
<dbReference type="AlphaFoldDB" id="A0A086XVR9"/>
<dbReference type="GO" id="GO:0006542">
    <property type="term" value="P:glutamine biosynthetic process"/>
    <property type="evidence" value="ECO:0007669"/>
    <property type="project" value="InterPro"/>
</dbReference>
<dbReference type="GO" id="GO:0016020">
    <property type="term" value="C:membrane"/>
    <property type="evidence" value="ECO:0007669"/>
    <property type="project" value="TreeGrafter"/>
</dbReference>
<evidence type="ECO:0000259" key="8">
    <source>
        <dbReference type="PROSITE" id="PS51987"/>
    </source>
</evidence>
<dbReference type="SUPFAM" id="SSF54368">
    <property type="entry name" value="Glutamine synthetase, N-terminal domain"/>
    <property type="match status" value="1"/>
</dbReference>